<protein>
    <recommendedName>
        <fullName evidence="1">HTH cro/C1-type domain-containing protein</fullName>
    </recommendedName>
</protein>
<comment type="caution">
    <text evidence="2">The sequence shown here is derived from an EMBL/GenBank/DDBJ whole genome shotgun (WGS) entry which is preliminary data.</text>
</comment>
<dbReference type="InterPro" id="IPR010982">
    <property type="entry name" value="Lambda_DNA-bd_dom_sf"/>
</dbReference>
<sequence length="115" mass="13051">MNAHINPNYQIINDKHGMPQFVVVPYEDFRQLTNQPVINLENAIPSEVVGMVIEQDYTPARAWREYLELTQSECAEKLGMSQPAYLKLEASEKPTKATRTKLATALGINEEQLDC</sequence>
<dbReference type="Proteomes" id="UP000231293">
    <property type="component" value="Unassembled WGS sequence"/>
</dbReference>
<dbReference type="Gene3D" id="1.10.260.40">
    <property type="entry name" value="lambda repressor-like DNA-binding domains"/>
    <property type="match status" value="1"/>
</dbReference>
<organism evidence="2 3">
    <name type="scientific">Snodgrassella alvi</name>
    <dbReference type="NCBI Taxonomy" id="1196083"/>
    <lineage>
        <taxon>Bacteria</taxon>
        <taxon>Pseudomonadati</taxon>
        <taxon>Pseudomonadota</taxon>
        <taxon>Betaproteobacteria</taxon>
        <taxon>Neisseriales</taxon>
        <taxon>Neisseriaceae</taxon>
        <taxon>Snodgrassella</taxon>
    </lineage>
</organism>
<reference evidence="2 3" key="1">
    <citation type="journal article" date="2017" name="MBio">
        <title>Type VI secretion-mediated competition in the bee gut microbiome.</title>
        <authorList>
            <person name="Steele M.I."/>
            <person name="Kwong W.K."/>
            <person name="Powell J.E."/>
            <person name="Whiteley M."/>
            <person name="Moran N.A."/>
        </authorList>
    </citation>
    <scope>NUCLEOTIDE SEQUENCE [LARGE SCALE GENOMIC DNA]</scope>
    <source>
        <strain evidence="2 3">App2-2</strain>
    </source>
</reference>
<dbReference type="EMBL" id="MDVB01000089">
    <property type="protein sequence ID" value="PIT14023.1"/>
    <property type="molecule type" value="Genomic_DNA"/>
</dbReference>
<dbReference type="PROSITE" id="PS50943">
    <property type="entry name" value="HTH_CROC1"/>
    <property type="match status" value="1"/>
</dbReference>
<gene>
    <name evidence="2" type="ORF">BGI32_08315</name>
</gene>
<dbReference type="Pfam" id="PF01381">
    <property type="entry name" value="HTH_3"/>
    <property type="match status" value="1"/>
</dbReference>
<evidence type="ECO:0000313" key="3">
    <source>
        <dbReference type="Proteomes" id="UP000231293"/>
    </source>
</evidence>
<dbReference type="AlphaFoldDB" id="A0A2N9WSR2"/>
<evidence type="ECO:0000313" key="2">
    <source>
        <dbReference type="EMBL" id="PIT14023.1"/>
    </source>
</evidence>
<feature type="domain" description="HTH cro/C1-type" evidence="1">
    <location>
        <begin position="61"/>
        <end position="113"/>
    </location>
</feature>
<dbReference type="InterPro" id="IPR001387">
    <property type="entry name" value="Cro/C1-type_HTH"/>
</dbReference>
<evidence type="ECO:0000259" key="1">
    <source>
        <dbReference type="PROSITE" id="PS50943"/>
    </source>
</evidence>
<proteinExistence type="predicted"/>
<dbReference type="CDD" id="cd00093">
    <property type="entry name" value="HTH_XRE"/>
    <property type="match status" value="1"/>
</dbReference>
<dbReference type="GO" id="GO:0003677">
    <property type="term" value="F:DNA binding"/>
    <property type="evidence" value="ECO:0007669"/>
    <property type="project" value="InterPro"/>
</dbReference>
<dbReference type="RefSeq" id="WP_100113894.1">
    <property type="nucleotide sequence ID" value="NZ_MDVB01000089.1"/>
</dbReference>
<accession>A0A2N9WSR2</accession>
<dbReference type="SUPFAM" id="SSF47413">
    <property type="entry name" value="lambda repressor-like DNA-binding domains"/>
    <property type="match status" value="1"/>
</dbReference>
<name>A0A2N9WSR2_9NEIS</name>